<dbReference type="InterPro" id="IPR005467">
    <property type="entry name" value="His_kinase_dom"/>
</dbReference>
<dbReference type="PANTHER" id="PTHR45436:SF5">
    <property type="entry name" value="SENSOR HISTIDINE KINASE TRCS"/>
    <property type="match status" value="1"/>
</dbReference>
<evidence type="ECO:0000259" key="12">
    <source>
        <dbReference type="PROSITE" id="PS50109"/>
    </source>
</evidence>
<dbReference type="PRINTS" id="PR00344">
    <property type="entry name" value="BCTRLSENSOR"/>
</dbReference>
<evidence type="ECO:0000256" key="11">
    <source>
        <dbReference type="SAM" id="Coils"/>
    </source>
</evidence>
<comment type="subcellular location">
    <subcellularLocation>
        <location evidence="2">Membrane</location>
    </subcellularLocation>
</comment>
<keyword evidence="7 14" id="KW-0418">Kinase</keyword>
<evidence type="ECO:0000256" key="10">
    <source>
        <dbReference type="ARBA" id="ARBA00023136"/>
    </source>
</evidence>
<dbReference type="EMBL" id="FZOG01000001">
    <property type="protein sequence ID" value="SNR95075.1"/>
    <property type="molecule type" value="Genomic_DNA"/>
</dbReference>
<evidence type="ECO:0000313" key="15">
    <source>
        <dbReference type="Proteomes" id="UP000242915"/>
    </source>
</evidence>
<dbReference type="Pfam" id="PF02518">
    <property type="entry name" value="HATPase_c"/>
    <property type="match status" value="1"/>
</dbReference>
<proteinExistence type="predicted"/>
<dbReference type="SUPFAM" id="SSF55874">
    <property type="entry name" value="ATPase domain of HSP90 chaperone/DNA topoisomerase II/histidine kinase"/>
    <property type="match status" value="1"/>
</dbReference>
<keyword evidence="8" id="KW-1133">Transmembrane helix</keyword>
<feature type="domain" description="HAMP" evidence="13">
    <location>
        <begin position="177"/>
        <end position="228"/>
    </location>
</feature>
<evidence type="ECO:0000256" key="5">
    <source>
        <dbReference type="ARBA" id="ARBA00022679"/>
    </source>
</evidence>
<dbReference type="InterPro" id="IPR036890">
    <property type="entry name" value="HATPase_C_sf"/>
</dbReference>
<keyword evidence="9" id="KW-0902">Two-component regulatory system</keyword>
<dbReference type="InterPro" id="IPR003660">
    <property type="entry name" value="HAMP_dom"/>
</dbReference>
<dbReference type="GO" id="GO:0000155">
    <property type="term" value="F:phosphorelay sensor kinase activity"/>
    <property type="evidence" value="ECO:0007669"/>
    <property type="project" value="InterPro"/>
</dbReference>
<dbReference type="SMART" id="SM00387">
    <property type="entry name" value="HATPase_c"/>
    <property type="match status" value="1"/>
</dbReference>
<protein>
    <recommendedName>
        <fullName evidence="3">histidine kinase</fullName>
        <ecNumber evidence="3">2.7.13.3</ecNumber>
    </recommendedName>
</protein>
<keyword evidence="11" id="KW-0175">Coiled coil</keyword>
<keyword evidence="15" id="KW-1185">Reference proteome</keyword>
<name>A0A239AHG2_9PSED</name>
<evidence type="ECO:0000313" key="14">
    <source>
        <dbReference type="EMBL" id="SNR95075.1"/>
    </source>
</evidence>
<evidence type="ECO:0000256" key="6">
    <source>
        <dbReference type="ARBA" id="ARBA00022692"/>
    </source>
</evidence>
<feature type="domain" description="Histidine kinase" evidence="12">
    <location>
        <begin position="236"/>
        <end position="438"/>
    </location>
</feature>
<dbReference type="InterPro" id="IPR050428">
    <property type="entry name" value="TCS_sensor_his_kinase"/>
</dbReference>
<sequence length="444" mass="49388">MKSIQRRLSLGLVAVLVVVGLLLAQALLWVFEHSLREQIEVRLKDEAESLIVAMVRGPQGFQLSEQRLSAAYKRPYSGLYFRIDFADTTWRSRSLWDSELQPGDKPGLQEGLSQGPQDQQLLTYRGDYQRFGQKLVIYVAEDYTPILKSVRNVQVIGLGLGLGALLLILILQRSIVRRAFGPLENTRKQIAQLQQGQLNELDSQVPIELEPLVEQINHLLAHTEETLRRSRNALGNLGHALKTPLAVLVNLSSRSELEAHPALRKKLEEALEQIEQRLSRELNKARLAGEALPGAHFDCAAELPGLFSTLQMIHNRGLQLDWNAPAGLRLPWDREDLLELLGNLLDNACKWADSKVQLQLSQGSDGYRLVIEDDGPGINAERREDVLNRGIRLDEQVSGHGLGLGIVRDIVDAWGGDISLGESSLGGLSVCILLPSRRLAIKAK</sequence>
<dbReference type="InterPro" id="IPR036097">
    <property type="entry name" value="HisK_dim/P_sf"/>
</dbReference>
<keyword evidence="10" id="KW-0472">Membrane</keyword>
<dbReference type="PROSITE" id="PS50109">
    <property type="entry name" value="HIS_KIN"/>
    <property type="match status" value="1"/>
</dbReference>
<dbReference type="Proteomes" id="UP000242915">
    <property type="component" value="Unassembled WGS sequence"/>
</dbReference>
<evidence type="ECO:0000256" key="9">
    <source>
        <dbReference type="ARBA" id="ARBA00023012"/>
    </source>
</evidence>
<reference evidence="15" key="1">
    <citation type="submission" date="2017-06" db="EMBL/GenBank/DDBJ databases">
        <authorList>
            <person name="Varghese N."/>
            <person name="Submissions S."/>
        </authorList>
    </citation>
    <scope>NUCLEOTIDE SEQUENCE [LARGE SCALE GENOMIC DNA]</scope>
    <source>
        <strain evidence="15">CIP 108523</strain>
    </source>
</reference>
<feature type="coiled-coil region" evidence="11">
    <location>
        <begin position="257"/>
        <end position="288"/>
    </location>
</feature>
<comment type="catalytic activity">
    <reaction evidence="1">
        <text>ATP + protein L-histidine = ADP + protein N-phospho-L-histidine.</text>
        <dbReference type="EC" id="2.7.13.3"/>
    </reaction>
</comment>
<evidence type="ECO:0000256" key="2">
    <source>
        <dbReference type="ARBA" id="ARBA00004370"/>
    </source>
</evidence>
<evidence type="ECO:0000256" key="4">
    <source>
        <dbReference type="ARBA" id="ARBA00022553"/>
    </source>
</evidence>
<evidence type="ECO:0000256" key="8">
    <source>
        <dbReference type="ARBA" id="ARBA00022989"/>
    </source>
</evidence>
<keyword evidence="4" id="KW-0597">Phosphoprotein</keyword>
<evidence type="ECO:0000256" key="3">
    <source>
        <dbReference type="ARBA" id="ARBA00012438"/>
    </source>
</evidence>
<accession>A0A239AHG2</accession>
<keyword evidence="5" id="KW-0808">Transferase</keyword>
<dbReference type="Gene3D" id="3.30.565.10">
    <property type="entry name" value="Histidine kinase-like ATPase, C-terminal domain"/>
    <property type="match status" value="1"/>
</dbReference>
<evidence type="ECO:0000256" key="1">
    <source>
        <dbReference type="ARBA" id="ARBA00000085"/>
    </source>
</evidence>
<evidence type="ECO:0000259" key="13">
    <source>
        <dbReference type="PROSITE" id="PS50885"/>
    </source>
</evidence>
<evidence type="ECO:0000256" key="7">
    <source>
        <dbReference type="ARBA" id="ARBA00022777"/>
    </source>
</evidence>
<keyword evidence="6" id="KW-0812">Transmembrane</keyword>
<dbReference type="SUPFAM" id="SSF47384">
    <property type="entry name" value="Homodimeric domain of signal transducing histidine kinase"/>
    <property type="match status" value="1"/>
</dbReference>
<dbReference type="Gene3D" id="1.10.287.130">
    <property type="match status" value="1"/>
</dbReference>
<dbReference type="GO" id="GO:0005886">
    <property type="term" value="C:plasma membrane"/>
    <property type="evidence" value="ECO:0007669"/>
    <property type="project" value="TreeGrafter"/>
</dbReference>
<organism evidence="14 15">
    <name type="scientific">Pseudomonas segetis</name>
    <dbReference type="NCBI Taxonomy" id="298908"/>
    <lineage>
        <taxon>Bacteria</taxon>
        <taxon>Pseudomonadati</taxon>
        <taxon>Pseudomonadota</taxon>
        <taxon>Gammaproteobacteria</taxon>
        <taxon>Pseudomonadales</taxon>
        <taxon>Pseudomonadaceae</taxon>
        <taxon>Pseudomonas</taxon>
    </lineage>
</organism>
<dbReference type="RefSeq" id="WP_089359067.1">
    <property type="nucleotide sequence ID" value="NZ_FZOG01000001.1"/>
</dbReference>
<dbReference type="EC" id="2.7.13.3" evidence="3"/>
<dbReference type="PROSITE" id="PS50885">
    <property type="entry name" value="HAMP"/>
    <property type="match status" value="1"/>
</dbReference>
<dbReference type="InterPro" id="IPR003594">
    <property type="entry name" value="HATPase_dom"/>
</dbReference>
<dbReference type="InterPro" id="IPR004358">
    <property type="entry name" value="Sig_transdc_His_kin-like_C"/>
</dbReference>
<dbReference type="AlphaFoldDB" id="A0A239AHG2"/>
<gene>
    <name evidence="14" type="ORF">SAMN05216255_1197</name>
</gene>
<dbReference type="PANTHER" id="PTHR45436">
    <property type="entry name" value="SENSOR HISTIDINE KINASE YKOH"/>
    <property type="match status" value="1"/>
</dbReference>